<organism evidence="3 4">
    <name type="scientific">Bodo saltans</name>
    <name type="common">Flagellated protozoan</name>
    <dbReference type="NCBI Taxonomy" id="75058"/>
    <lineage>
        <taxon>Eukaryota</taxon>
        <taxon>Discoba</taxon>
        <taxon>Euglenozoa</taxon>
        <taxon>Kinetoplastea</taxon>
        <taxon>Metakinetoplastina</taxon>
        <taxon>Eubodonida</taxon>
        <taxon>Bodonidae</taxon>
        <taxon>Bodo</taxon>
    </lineage>
</organism>
<feature type="compositionally biased region" description="Polar residues" evidence="1">
    <location>
        <begin position="207"/>
        <end position="239"/>
    </location>
</feature>
<proteinExistence type="predicted"/>
<dbReference type="EMBL" id="CYKH01000151">
    <property type="protein sequence ID" value="CUI11838.1"/>
    <property type="molecule type" value="Genomic_DNA"/>
</dbReference>
<evidence type="ECO:0000256" key="2">
    <source>
        <dbReference type="SAM" id="SignalP"/>
    </source>
</evidence>
<evidence type="ECO:0000313" key="4">
    <source>
        <dbReference type="Proteomes" id="UP000051952"/>
    </source>
</evidence>
<dbReference type="VEuPathDB" id="TriTrypDB:BSAL_55195"/>
<keyword evidence="4" id="KW-1185">Reference proteome</keyword>
<keyword evidence="2" id="KW-0732">Signal</keyword>
<accession>A0A0S4KE75</accession>
<evidence type="ECO:0000313" key="3">
    <source>
        <dbReference type="EMBL" id="CUI11838.1"/>
    </source>
</evidence>
<protein>
    <submittedName>
        <fullName evidence="3">Membrane-associated protein, putative</fullName>
    </submittedName>
</protein>
<dbReference type="Proteomes" id="UP000051952">
    <property type="component" value="Unassembled WGS sequence"/>
</dbReference>
<evidence type="ECO:0000256" key="1">
    <source>
        <dbReference type="SAM" id="MobiDB-lite"/>
    </source>
</evidence>
<reference evidence="4" key="1">
    <citation type="submission" date="2015-09" db="EMBL/GenBank/DDBJ databases">
        <authorList>
            <consortium name="Pathogen Informatics"/>
        </authorList>
    </citation>
    <scope>NUCLEOTIDE SEQUENCE [LARGE SCALE GENOMIC DNA]</scope>
    <source>
        <strain evidence="4">Lake Konstanz</strain>
    </source>
</reference>
<feature type="region of interest" description="Disordered" evidence="1">
    <location>
        <begin position="204"/>
        <end position="239"/>
    </location>
</feature>
<feature type="chain" id="PRO_5006623224" evidence="2">
    <location>
        <begin position="30"/>
        <end position="609"/>
    </location>
</feature>
<name>A0A0S4KE75_BODSA</name>
<feature type="signal peptide" evidence="2">
    <location>
        <begin position="1"/>
        <end position="29"/>
    </location>
</feature>
<dbReference type="AlphaFoldDB" id="A0A0S4KE75"/>
<gene>
    <name evidence="3" type="ORF">BSAL_55195</name>
</gene>
<sequence>MAIASNVRISVVSLLVLILLLSNLGSDKSSSVMNSATITTVERRANDGNDSLVIAVDRRDVIAAFDYIACKPQRSGRKRNDCLLPLSRSGCAMSVLRAAETTCGAQEGRMCRCTSKRVFTVANVTISVRLDPPPQQGRFHALVATTTSVVTAQGPGVLLAAIDGSSFEYSFIPCFRGTLFDIEVLGPFLEAVVARKEGRNVVPRLSAQATSDGVPSNSSESKQLRSAPTPSPQQRLNPSPFTCATLSTHPLARKPATSRPTHDVGGIEFIEEDQAVYYSLHRFAGIAGHALELLVDGIAQYTIGGLDRKQIPWLIPCSNGWVDDVAPLIFTQFFLELNEVLRFPFYPLDVDKYMDVDRHSSAPVLQFREVRFASLTFGRNSLCLKQAFRAQIWPSAVKQAHDRHWLVNSSGLLPLRIALMKMRPAPVGDVYSTPSHNGGTAATTIWSPDRGFHHSRRFQSLLDEKGIVSFDPTMPLLQRMWIVNNAELIVTCWGSTLGTIASLLFEREAHISSSSPSPQASSSHLRIVVLIHPSYCIEAHKVLGVPKKTLCSPKRQRLRTKIVPQKMSRVDGAENDFFGGDGDKLCVKYILTETLGQVAAHEFDFTCVE</sequence>